<keyword evidence="4" id="KW-1185">Reference proteome</keyword>
<feature type="compositionally biased region" description="Basic and acidic residues" evidence="1">
    <location>
        <begin position="31"/>
        <end position="42"/>
    </location>
</feature>
<comment type="caution">
    <text evidence="3">The sequence shown here is derived from an EMBL/GenBank/DDBJ whole genome shotgun (WGS) entry which is preliminary data.</text>
</comment>
<dbReference type="InterPro" id="IPR012899">
    <property type="entry name" value="LTXXQ"/>
</dbReference>
<sequence>MKKLSTLALTAAMVGTLAVSAMAPAAAYADNHGDGKRAEQQHKGKKGGHHRMTRGGHGFLGMICAPQGAEKAVKRLDKMAEKLQLTADQTSAFETLKATVTEAQADAAEACAPLKDNKPASPVDRMEKRQAIMQLQLDAMGQITPVFADFYETLNDEQKAELSKKGPKGKHTHDRDDDDEDDEDDSDA</sequence>
<feature type="chain" id="PRO_5046073298" evidence="2">
    <location>
        <begin position="30"/>
        <end position="188"/>
    </location>
</feature>
<dbReference type="Pfam" id="PF07813">
    <property type="entry name" value="LTXXQ"/>
    <property type="match status" value="1"/>
</dbReference>
<feature type="compositionally biased region" description="Acidic residues" evidence="1">
    <location>
        <begin position="176"/>
        <end position="188"/>
    </location>
</feature>
<evidence type="ECO:0000256" key="2">
    <source>
        <dbReference type="SAM" id="SignalP"/>
    </source>
</evidence>
<feature type="region of interest" description="Disordered" evidence="1">
    <location>
        <begin position="30"/>
        <end position="52"/>
    </location>
</feature>
<dbReference type="RefSeq" id="WP_236114589.1">
    <property type="nucleotide sequence ID" value="NZ_JAKGTI010000002.1"/>
</dbReference>
<dbReference type="Proteomes" id="UP001201217">
    <property type="component" value="Unassembled WGS sequence"/>
</dbReference>
<protein>
    <submittedName>
        <fullName evidence="3">Spy/CpxP family protein refolding chaperone</fullName>
    </submittedName>
</protein>
<evidence type="ECO:0000313" key="4">
    <source>
        <dbReference type="Proteomes" id="UP001201217"/>
    </source>
</evidence>
<feature type="compositionally biased region" description="Basic residues" evidence="1">
    <location>
        <begin position="43"/>
        <end position="52"/>
    </location>
</feature>
<dbReference type="EMBL" id="JAKGTI010000002">
    <property type="protein sequence ID" value="MCF4099029.1"/>
    <property type="molecule type" value="Genomic_DNA"/>
</dbReference>
<evidence type="ECO:0000256" key="1">
    <source>
        <dbReference type="SAM" id="MobiDB-lite"/>
    </source>
</evidence>
<gene>
    <name evidence="3" type="ORF">L1I42_11075</name>
</gene>
<evidence type="ECO:0000313" key="3">
    <source>
        <dbReference type="EMBL" id="MCF4099029.1"/>
    </source>
</evidence>
<organism evidence="3 4">
    <name type="scientific">Maritalea mediterranea</name>
    <dbReference type="NCBI Taxonomy" id="2909667"/>
    <lineage>
        <taxon>Bacteria</taxon>
        <taxon>Pseudomonadati</taxon>
        <taxon>Pseudomonadota</taxon>
        <taxon>Alphaproteobacteria</taxon>
        <taxon>Hyphomicrobiales</taxon>
        <taxon>Devosiaceae</taxon>
        <taxon>Maritalea</taxon>
    </lineage>
</organism>
<feature type="signal peptide" evidence="2">
    <location>
        <begin position="1"/>
        <end position="29"/>
    </location>
</feature>
<reference evidence="3 4" key="1">
    <citation type="submission" date="2022-01" db="EMBL/GenBank/DDBJ databases">
        <title>Maritalea mediterranea sp. nov., isolated from marine plastic residues from the Malva-rosa beach (Valencia, Spain).</title>
        <authorList>
            <person name="Vidal-Verdu A."/>
            <person name="Molina-Menor E."/>
            <person name="Pascual J."/>
            <person name="Pereto J."/>
            <person name="Porcar M."/>
        </authorList>
    </citation>
    <scope>NUCLEOTIDE SEQUENCE [LARGE SCALE GENOMIC DNA]</scope>
    <source>
        <strain evidence="3 4">P4.10X</strain>
    </source>
</reference>
<accession>A0ABS9EAW3</accession>
<feature type="region of interest" description="Disordered" evidence="1">
    <location>
        <begin position="157"/>
        <end position="188"/>
    </location>
</feature>
<proteinExistence type="predicted"/>
<keyword evidence="2" id="KW-0732">Signal</keyword>
<name>A0ABS9EAW3_9HYPH</name>